<name>A0AAD9MX90_RIDPI</name>
<organism evidence="2 3">
    <name type="scientific">Ridgeia piscesae</name>
    <name type="common">Tubeworm</name>
    <dbReference type="NCBI Taxonomy" id="27915"/>
    <lineage>
        <taxon>Eukaryota</taxon>
        <taxon>Metazoa</taxon>
        <taxon>Spiralia</taxon>
        <taxon>Lophotrochozoa</taxon>
        <taxon>Annelida</taxon>
        <taxon>Polychaeta</taxon>
        <taxon>Sedentaria</taxon>
        <taxon>Canalipalpata</taxon>
        <taxon>Sabellida</taxon>
        <taxon>Siboglinidae</taxon>
        <taxon>Ridgeia</taxon>
    </lineage>
</organism>
<protein>
    <submittedName>
        <fullName evidence="2">Uncharacterized protein</fullName>
    </submittedName>
</protein>
<keyword evidence="3" id="KW-1185">Reference proteome</keyword>
<gene>
    <name evidence="2" type="ORF">NP493_3126g00009</name>
</gene>
<evidence type="ECO:0000313" key="2">
    <source>
        <dbReference type="EMBL" id="KAK2148825.1"/>
    </source>
</evidence>
<evidence type="ECO:0000313" key="3">
    <source>
        <dbReference type="Proteomes" id="UP001209878"/>
    </source>
</evidence>
<feature type="compositionally biased region" description="Low complexity" evidence="1">
    <location>
        <begin position="31"/>
        <end position="40"/>
    </location>
</feature>
<reference evidence="2" key="1">
    <citation type="journal article" date="2023" name="Mol. Biol. Evol.">
        <title>Third-Generation Sequencing Reveals the Adaptive Role of the Epigenome in Three Deep-Sea Polychaetes.</title>
        <authorList>
            <person name="Perez M."/>
            <person name="Aroh O."/>
            <person name="Sun Y."/>
            <person name="Lan Y."/>
            <person name="Juniper S.K."/>
            <person name="Young C.R."/>
            <person name="Angers B."/>
            <person name="Qian P.Y."/>
        </authorList>
    </citation>
    <scope>NUCLEOTIDE SEQUENCE</scope>
    <source>
        <strain evidence="2">R07B-5</strain>
    </source>
</reference>
<dbReference type="Proteomes" id="UP001209878">
    <property type="component" value="Unassembled WGS sequence"/>
</dbReference>
<accession>A0AAD9MX90</accession>
<dbReference type="EMBL" id="JAODUO010003112">
    <property type="protein sequence ID" value="KAK2148825.1"/>
    <property type="molecule type" value="Genomic_DNA"/>
</dbReference>
<feature type="compositionally biased region" description="Basic and acidic residues" evidence="1">
    <location>
        <begin position="153"/>
        <end position="173"/>
    </location>
</feature>
<feature type="region of interest" description="Disordered" evidence="1">
    <location>
        <begin position="1"/>
        <end position="55"/>
    </location>
</feature>
<proteinExistence type="predicted"/>
<evidence type="ECO:0000256" key="1">
    <source>
        <dbReference type="SAM" id="MobiDB-lite"/>
    </source>
</evidence>
<feature type="region of interest" description="Disordered" evidence="1">
    <location>
        <begin position="126"/>
        <end position="214"/>
    </location>
</feature>
<sequence>MANSKAPKHDFAPAWLKVPDHESWKSPGPKPSEQPSTRPSRPSRRDDYYNGYSRPDYCMPLQRQHSFDNYYDDRRYPPQKFRHHSVDDDYYGYGCYGGYYEGYGYDKYVGPHYRSHPGLYQDGKYTHPNARYGQTGPQGAPFYGNYPTNKRRPMVDKSDGRYRNGRERRHSDSRSGGSKQNSLDDDFPSLNGEADGEKENSGGSKTGTLGAWGK</sequence>
<comment type="caution">
    <text evidence="2">The sequence shown here is derived from an EMBL/GenBank/DDBJ whole genome shotgun (WGS) entry which is preliminary data.</text>
</comment>
<dbReference type="AlphaFoldDB" id="A0AAD9MX90"/>